<dbReference type="InterPro" id="IPR037528">
    <property type="entry name" value="ArgB"/>
</dbReference>
<evidence type="ECO:0000256" key="7">
    <source>
        <dbReference type="ARBA" id="ARBA00022840"/>
    </source>
</evidence>
<evidence type="ECO:0000256" key="1">
    <source>
        <dbReference type="ARBA" id="ARBA00004828"/>
    </source>
</evidence>
<dbReference type="GO" id="GO:0005737">
    <property type="term" value="C:cytoplasm"/>
    <property type="evidence" value="ECO:0007669"/>
    <property type="project" value="UniProtKB-SubCell"/>
</dbReference>
<evidence type="ECO:0000256" key="3">
    <source>
        <dbReference type="ARBA" id="ARBA00022605"/>
    </source>
</evidence>
<keyword evidence="5 9" id="KW-0547">Nucleotide-binding</keyword>
<dbReference type="NCBIfam" id="TIGR00761">
    <property type="entry name" value="argB"/>
    <property type="match status" value="1"/>
</dbReference>
<evidence type="ECO:0000313" key="12">
    <source>
        <dbReference type="Proteomes" id="UP000031620"/>
    </source>
</evidence>
<dbReference type="PRINTS" id="PR00474">
    <property type="entry name" value="GLU5KINASE"/>
</dbReference>
<dbReference type="PIRSF" id="PIRSF000728">
    <property type="entry name" value="NAGK"/>
    <property type="match status" value="1"/>
</dbReference>
<dbReference type="UniPathway" id="UPA00068">
    <property type="reaction ID" value="UER00107"/>
</dbReference>
<evidence type="ECO:0000256" key="6">
    <source>
        <dbReference type="ARBA" id="ARBA00022777"/>
    </source>
</evidence>
<dbReference type="InterPro" id="IPR001048">
    <property type="entry name" value="Asp/Glu/Uridylate_kinase"/>
</dbReference>
<evidence type="ECO:0000313" key="11">
    <source>
        <dbReference type="EMBL" id="BAP84612.1"/>
    </source>
</evidence>
<proteinExistence type="inferred from homology"/>
<comment type="pathway">
    <text evidence="1 9">Amino-acid biosynthesis; L-arginine biosynthesis; N(2)-acetyl-L-ornithine from L-glutamate: step 2/4.</text>
</comment>
<dbReference type="InterPro" id="IPR004662">
    <property type="entry name" value="AcgluKinase_fam"/>
</dbReference>
<comment type="similarity">
    <text evidence="9">Belongs to the acetylglutamate kinase family. ArgB subfamily.</text>
</comment>
<evidence type="ECO:0000259" key="10">
    <source>
        <dbReference type="Pfam" id="PF00696"/>
    </source>
</evidence>
<keyword evidence="2 9" id="KW-0055">Arginine biosynthesis</keyword>
<evidence type="ECO:0000256" key="8">
    <source>
        <dbReference type="ARBA" id="ARBA00048141"/>
    </source>
</evidence>
<keyword evidence="9" id="KW-0963">Cytoplasm</keyword>
<dbReference type="EC" id="2.7.2.8" evidence="9"/>
<keyword evidence="6 9" id="KW-0418">Kinase</keyword>
<dbReference type="HOGENOM" id="CLU_053680_1_0_9"/>
<keyword evidence="4 9" id="KW-0808">Transferase</keyword>
<dbReference type="GO" id="GO:0005524">
    <property type="term" value="F:ATP binding"/>
    <property type="evidence" value="ECO:0007669"/>
    <property type="project" value="UniProtKB-UniRule"/>
</dbReference>
<dbReference type="GO" id="GO:0003991">
    <property type="term" value="F:acetylglutamate kinase activity"/>
    <property type="evidence" value="ECO:0007669"/>
    <property type="project" value="UniProtKB-UniRule"/>
</dbReference>
<keyword evidence="3 9" id="KW-0028">Amino-acid biosynthesis</keyword>
<reference evidence="11 12" key="1">
    <citation type="submission" date="2014-11" db="EMBL/GenBank/DDBJ databases">
        <title>Complete genome sequence and analysis of Lactobacillus hokkaidonensis LOOC260T.</title>
        <authorList>
            <person name="Tanizawa Y."/>
            <person name="Tohno M."/>
            <person name="Kaminuma E."/>
            <person name="Nakamura Y."/>
            <person name="Arita M."/>
        </authorList>
    </citation>
    <scope>NUCLEOTIDE SEQUENCE [LARGE SCALE GENOMIC DNA]</scope>
    <source>
        <strain evidence="11 12">LOOC260</strain>
    </source>
</reference>
<dbReference type="Gene3D" id="3.40.1160.10">
    <property type="entry name" value="Acetylglutamate kinase-like"/>
    <property type="match status" value="1"/>
</dbReference>
<dbReference type="STRING" id="1291742.LOOC260_100330"/>
<dbReference type="CDD" id="cd04238">
    <property type="entry name" value="AAK_NAGK-like"/>
    <property type="match status" value="1"/>
</dbReference>
<name>A0A0A1GQN0_9LACO</name>
<accession>A0A0A1GQN0</accession>
<protein>
    <recommendedName>
        <fullName evidence="9">Acetylglutamate kinase</fullName>
        <ecNumber evidence="9">2.7.2.8</ecNumber>
    </recommendedName>
    <alternativeName>
        <fullName evidence="9">N-acetyl-L-glutamate 5-phosphotransferase</fullName>
    </alternativeName>
    <alternativeName>
        <fullName evidence="9">NAG kinase</fullName>
        <shortName evidence="9">NAGK</shortName>
    </alternativeName>
</protein>
<feature type="site" description="Transition state stabilizer" evidence="9">
    <location>
        <position position="215"/>
    </location>
</feature>
<feature type="binding site" evidence="9">
    <location>
        <position position="156"/>
    </location>
    <ligand>
        <name>substrate</name>
    </ligand>
</feature>
<organism evidence="11 12">
    <name type="scientific">Paucilactobacillus hokkaidonensis JCM 18461</name>
    <dbReference type="NCBI Taxonomy" id="1291742"/>
    <lineage>
        <taxon>Bacteria</taxon>
        <taxon>Bacillati</taxon>
        <taxon>Bacillota</taxon>
        <taxon>Bacilli</taxon>
        <taxon>Lactobacillales</taxon>
        <taxon>Lactobacillaceae</taxon>
        <taxon>Paucilactobacillus</taxon>
    </lineage>
</organism>
<dbReference type="InterPro" id="IPR036393">
    <property type="entry name" value="AceGlu_kinase-like_sf"/>
</dbReference>
<feature type="binding site" evidence="9">
    <location>
        <position position="64"/>
    </location>
    <ligand>
        <name>substrate</name>
    </ligand>
</feature>
<feature type="site" description="Transition state stabilizer" evidence="9">
    <location>
        <position position="9"/>
    </location>
</feature>
<dbReference type="PANTHER" id="PTHR23342">
    <property type="entry name" value="N-ACETYLGLUTAMATE SYNTHASE"/>
    <property type="match status" value="1"/>
</dbReference>
<gene>
    <name evidence="9 11" type="primary">argB</name>
    <name evidence="11" type="ORF">LOOC260_100330</name>
</gene>
<evidence type="ECO:0000256" key="4">
    <source>
        <dbReference type="ARBA" id="ARBA00022679"/>
    </source>
</evidence>
<dbReference type="Pfam" id="PF00696">
    <property type="entry name" value="AA_kinase"/>
    <property type="match status" value="1"/>
</dbReference>
<evidence type="ECO:0000256" key="5">
    <source>
        <dbReference type="ARBA" id="ARBA00022741"/>
    </source>
</evidence>
<dbReference type="InterPro" id="IPR001057">
    <property type="entry name" value="Glu/AcGlu_kinase"/>
</dbReference>
<comment type="catalytic activity">
    <reaction evidence="8 9">
        <text>N-acetyl-L-glutamate + ATP = N-acetyl-L-glutamyl 5-phosphate + ADP</text>
        <dbReference type="Rhea" id="RHEA:14629"/>
        <dbReference type="ChEBI" id="CHEBI:30616"/>
        <dbReference type="ChEBI" id="CHEBI:44337"/>
        <dbReference type="ChEBI" id="CHEBI:57936"/>
        <dbReference type="ChEBI" id="CHEBI:456216"/>
        <dbReference type="EC" id="2.7.2.8"/>
    </reaction>
</comment>
<feature type="binding site" evidence="9">
    <location>
        <begin position="42"/>
        <end position="43"/>
    </location>
    <ligand>
        <name>substrate</name>
    </ligand>
</feature>
<comment type="function">
    <text evidence="9">Catalyzes the ATP-dependent phosphorylation of N-acetyl-L-glutamate.</text>
</comment>
<feature type="domain" description="Aspartate/glutamate/uridylate kinase" evidence="10">
    <location>
        <begin position="4"/>
        <end position="234"/>
    </location>
</feature>
<dbReference type="KEGG" id="lho:LOOC260_100330"/>
<evidence type="ECO:0000256" key="9">
    <source>
        <dbReference type="HAMAP-Rule" id="MF_00082"/>
    </source>
</evidence>
<dbReference type="Proteomes" id="UP000031620">
    <property type="component" value="Chromosome"/>
</dbReference>
<dbReference type="RefSeq" id="WP_041092000.1">
    <property type="nucleotide sequence ID" value="NZ_AP014680.1"/>
</dbReference>
<evidence type="ECO:0000256" key="2">
    <source>
        <dbReference type="ARBA" id="ARBA00022571"/>
    </source>
</evidence>
<dbReference type="AlphaFoldDB" id="A0A0A1GQN0"/>
<dbReference type="SUPFAM" id="SSF53633">
    <property type="entry name" value="Carbamate kinase-like"/>
    <property type="match status" value="1"/>
</dbReference>
<dbReference type="GO" id="GO:0042450">
    <property type="term" value="P:L-arginine biosynthetic process via ornithine"/>
    <property type="evidence" value="ECO:0007669"/>
    <property type="project" value="UniProtKB-UniRule"/>
</dbReference>
<dbReference type="EMBL" id="AP014680">
    <property type="protein sequence ID" value="BAP84612.1"/>
    <property type="molecule type" value="Genomic_DNA"/>
</dbReference>
<dbReference type="HAMAP" id="MF_00082">
    <property type="entry name" value="ArgB"/>
    <property type="match status" value="1"/>
</dbReference>
<keyword evidence="7 9" id="KW-0067">ATP-binding</keyword>
<dbReference type="PANTHER" id="PTHR23342:SF0">
    <property type="entry name" value="N-ACETYLGLUTAMATE SYNTHASE, MITOCHONDRIAL"/>
    <property type="match status" value="1"/>
</dbReference>
<sequence length="247" mass="26766">MKNKLIVIKLGGNATKQLTTSFFNQLQMWIEMGIEILIVHGGGPQITELSQRLHLKADKIDGIRVTDAATLNITREILLGLVQPQLCATLVQHGLPVIGLNTSDNQLLLGTYLNQSKYGLVGQIEQINSTWLHHQLKQQIGVLAPLAMTTDGQWLNVNADQAAADIAVLLGADRLVMLTDVPGVISNGQIINSIDEQLSSKLINQSVIKSGMQPKIKAAFRALHQGVARVSITNDLTNQGTVMNTVS</sequence>
<comment type="subcellular location">
    <subcellularLocation>
        <location evidence="9">Cytoplasm</location>
    </subcellularLocation>
</comment>